<keyword evidence="1" id="KW-0732">Signal</keyword>
<feature type="signal peptide" evidence="1">
    <location>
        <begin position="1"/>
        <end position="34"/>
    </location>
</feature>
<gene>
    <name evidence="3" type="ORF">AWC17_11845</name>
</gene>
<dbReference type="Gene3D" id="3.40.1000.70">
    <property type="entry name" value="PknH-like extracellular domain"/>
    <property type="match status" value="1"/>
</dbReference>
<reference evidence="3 4" key="1">
    <citation type="submission" date="2016-01" db="EMBL/GenBank/DDBJ databases">
        <title>The new phylogeny of the genus Mycobacterium.</title>
        <authorList>
            <person name="Tarcisio F."/>
            <person name="Conor M."/>
            <person name="Antonella G."/>
            <person name="Elisabetta G."/>
            <person name="Giulia F.S."/>
            <person name="Sara T."/>
            <person name="Anna F."/>
            <person name="Clotilde B."/>
            <person name="Roberto B."/>
            <person name="Veronica D.S."/>
            <person name="Fabio R."/>
            <person name="Monica P."/>
            <person name="Olivier J."/>
            <person name="Enrico T."/>
            <person name="Nicola S."/>
        </authorList>
    </citation>
    <scope>NUCLEOTIDE SEQUENCE [LARGE SCALE GENOMIC DNA]</scope>
    <source>
        <strain evidence="3 4">DSM 44803</strain>
    </source>
</reference>
<feature type="chain" id="PRO_5038966551" description="PknH-like extracellular domain-containing protein" evidence="1">
    <location>
        <begin position="35"/>
        <end position="226"/>
    </location>
</feature>
<evidence type="ECO:0000256" key="1">
    <source>
        <dbReference type="SAM" id="SignalP"/>
    </source>
</evidence>
<dbReference type="Proteomes" id="UP000193781">
    <property type="component" value="Unassembled WGS sequence"/>
</dbReference>
<protein>
    <recommendedName>
        <fullName evidence="2">PknH-like extracellular domain-containing protein</fullName>
    </recommendedName>
</protein>
<name>A0A0F5N2E7_9MYCO</name>
<dbReference type="AlphaFoldDB" id="A0A0F5N2E7"/>
<dbReference type="RefSeq" id="WP_046187031.1">
    <property type="nucleotide sequence ID" value="NZ_JACKSS010000081.1"/>
</dbReference>
<feature type="domain" description="PknH-like extracellular" evidence="2">
    <location>
        <begin position="53"/>
        <end position="224"/>
    </location>
</feature>
<proteinExistence type="predicted"/>
<dbReference type="InterPro" id="IPR038232">
    <property type="entry name" value="PknH-like_Extracell_sf"/>
</dbReference>
<dbReference type="EMBL" id="LQPH01000150">
    <property type="protein sequence ID" value="ORW17816.1"/>
    <property type="molecule type" value="Genomic_DNA"/>
</dbReference>
<comment type="caution">
    <text evidence="3">The sequence shown here is derived from an EMBL/GenBank/DDBJ whole genome shotgun (WGS) entry which is preliminary data.</text>
</comment>
<dbReference type="InterPro" id="IPR026954">
    <property type="entry name" value="PknH-like_Extracell"/>
</dbReference>
<organism evidence="3 4">
    <name type="scientific">Mycobacterium nebraskense</name>
    <dbReference type="NCBI Taxonomy" id="244292"/>
    <lineage>
        <taxon>Bacteria</taxon>
        <taxon>Bacillati</taxon>
        <taxon>Actinomycetota</taxon>
        <taxon>Actinomycetes</taxon>
        <taxon>Mycobacteriales</taxon>
        <taxon>Mycobacteriaceae</taxon>
        <taxon>Mycobacterium</taxon>
    </lineage>
</organism>
<dbReference type="OrthoDB" id="4629891at2"/>
<dbReference type="Pfam" id="PF14032">
    <property type="entry name" value="PknH_C"/>
    <property type="match status" value="1"/>
</dbReference>
<evidence type="ECO:0000313" key="3">
    <source>
        <dbReference type="EMBL" id="ORW17816.1"/>
    </source>
</evidence>
<evidence type="ECO:0000259" key="2">
    <source>
        <dbReference type="Pfam" id="PF14032"/>
    </source>
</evidence>
<sequence length="226" mass="24214">MASSFRSSRFLRRLSKVGKALVVIACGAAAFLSACSHSPGNTTANPTQHAYAESLTISLEDARRIANFEGLQPYSYADRHDPPRETVGNPPGPCRAVGTTDLTFAGGWKEYRSLAYSGSTDDLRPGGIAPINEVTNAVVIYPNAAAARGALNQLHTTLDQCVALHHSAYDFALNKPDTETLKLDSDGWIHLYTVKSSVLVSVGVLGIEPTEQIASTILKTVTDRIK</sequence>
<accession>A0A0F5N2E7</accession>
<dbReference type="PROSITE" id="PS51257">
    <property type="entry name" value="PROKAR_LIPOPROTEIN"/>
    <property type="match status" value="1"/>
</dbReference>
<keyword evidence="4" id="KW-1185">Reference proteome</keyword>
<dbReference type="STRING" id="244292.ABW17_04820"/>
<evidence type="ECO:0000313" key="4">
    <source>
        <dbReference type="Proteomes" id="UP000193781"/>
    </source>
</evidence>